<dbReference type="Gene3D" id="1.25.40.20">
    <property type="entry name" value="Ankyrin repeat-containing domain"/>
    <property type="match status" value="1"/>
</dbReference>
<gene>
    <name evidence="3" type="ORF">HMF3257_07935</name>
</gene>
<dbReference type="SUPFAM" id="SSF48403">
    <property type="entry name" value="Ankyrin repeat"/>
    <property type="match status" value="1"/>
</dbReference>
<dbReference type="Proteomes" id="UP000249016">
    <property type="component" value="Unassembled WGS sequence"/>
</dbReference>
<evidence type="ECO:0000313" key="3">
    <source>
        <dbReference type="EMBL" id="RAI74271.1"/>
    </source>
</evidence>
<dbReference type="PANTHER" id="PTHR24189">
    <property type="entry name" value="MYOTROPHIN"/>
    <property type="match status" value="1"/>
</dbReference>
<dbReference type="OrthoDB" id="1942479at2"/>
<reference evidence="3 4" key="1">
    <citation type="submission" date="2018-06" db="EMBL/GenBank/DDBJ databases">
        <title>Spirosoma sp. HMF3257 Genome sequencing and assembly.</title>
        <authorList>
            <person name="Kang H."/>
            <person name="Cha I."/>
            <person name="Kim H."/>
            <person name="Kang J."/>
            <person name="Joh K."/>
        </authorList>
    </citation>
    <scope>NUCLEOTIDE SEQUENCE [LARGE SCALE GENOMIC DNA]</scope>
    <source>
        <strain evidence="3 4">HMF3257</strain>
    </source>
</reference>
<dbReference type="AlphaFoldDB" id="A0A327NG01"/>
<organism evidence="3 4">
    <name type="scientific">Spirosoma telluris</name>
    <dbReference type="NCBI Taxonomy" id="2183553"/>
    <lineage>
        <taxon>Bacteria</taxon>
        <taxon>Pseudomonadati</taxon>
        <taxon>Bacteroidota</taxon>
        <taxon>Cytophagia</taxon>
        <taxon>Cytophagales</taxon>
        <taxon>Cytophagaceae</taxon>
        <taxon>Spirosoma</taxon>
    </lineage>
</organism>
<evidence type="ECO:0000256" key="2">
    <source>
        <dbReference type="ARBA" id="ARBA00023043"/>
    </source>
</evidence>
<keyword evidence="4" id="KW-1185">Reference proteome</keyword>
<dbReference type="SMART" id="SM00248">
    <property type="entry name" value="ANK"/>
    <property type="match status" value="3"/>
</dbReference>
<keyword evidence="1" id="KW-0677">Repeat</keyword>
<keyword evidence="2" id="KW-0040">ANK repeat</keyword>
<dbReference type="InterPro" id="IPR050745">
    <property type="entry name" value="Multifunctional_regulatory"/>
</dbReference>
<evidence type="ECO:0000256" key="1">
    <source>
        <dbReference type="ARBA" id="ARBA00022737"/>
    </source>
</evidence>
<dbReference type="InterPro" id="IPR002110">
    <property type="entry name" value="Ankyrin_rpt"/>
</dbReference>
<sequence>MLAAIALVILLVLNLIPFAWAKYTAFSMVMLPFAVMLLDNASSKVKDIIGAITYSQSDYDGSKYFSDPQQKAILAAAFDEDVEKVESLLRKPMPLINGLDTEGKQTILDYTASHYSPYSNDWEKTKRIMELLIAAGATINSSGSTRVSTHATVAWNAPPIMLKFLLDHGADPNAKGENGVPILYEAIRSGGEESMEKVGLLLDRGADCNLIGSYDRNTTAILP</sequence>
<protein>
    <submittedName>
        <fullName evidence="3">Uncharacterized protein</fullName>
    </submittedName>
</protein>
<dbReference type="GO" id="GO:0005737">
    <property type="term" value="C:cytoplasm"/>
    <property type="evidence" value="ECO:0007669"/>
    <property type="project" value="TreeGrafter"/>
</dbReference>
<evidence type="ECO:0000313" key="4">
    <source>
        <dbReference type="Proteomes" id="UP000249016"/>
    </source>
</evidence>
<accession>A0A327NG01</accession>
<name>A0A327NG01_9BACT</name>
<dbReference type="PANTHER" id="PTHR24189:SF71">
    <property type="entry name" value="ANKYRIN REPEAT DOMAIN 39"/>
    <property type="match status" value="1"/>
</dbReference>
<proteinExistence type="predicted"/>
<dbReference type="RefSeq" id="WP_111341238.1">
    <property type="nucleotide sequence ID" value="NZ_QLII01000001.1"/>
</dbReference>
<dbReference type="InterPro" id="IPR036770">
    <property type="entry name" value="Ankyrin_rpt-contain_sf"/>
</dbReference>
<dbReference type="EMBL" id="QLII01000001">
    <property type="protein sequence ID" value="RAI74271.1"/>
    <property type="molecule type" value="Genomic_DNA"/>
</dbReference>
<comment type="caution">
    <text evidence="3">The sequence shown here is derived from an EMBL/GenBank/DDBJ whole genome shotgun (WGS) entry which is preliminary data.</text>
</comment>